<keyword evidence="1" id="KW-1185">Reference proteome</keyword>
<dbReference type="WBParaSite" id="ACRNAN_Path_1180.g4571.t1">
    <property type="protein sequence ID" value="ACRNAN_Path_1180.g4571.t1"/>
    <property type="gene ID" value="ACRNAN_Path_1180.g4571"/>
</dbReference>
<dbReference type="Proteomes" id="UP000887540">
    <property type="component" value="Unplaced"/>
</dbReference>
<evidence type="ECO:0000313" key="2">
    <source>
        <dbReference type="WBParaSite" id="ACRNAN_Path_1180.g4571.t1"/>
    </source>
</evidence>
<protein>
    <submittedName>
        <fullName evidence="2">Uncharacterized protein</fullName>
    </submittedName>
</protein>
<proteinExistence type="predicted"/>
<name>A0A914BWS5_9BILA</name>
<accession>A0A914BWS5</accession>
<reference evidence="2" key="1">
    <citation type="submission" date="2022-11" db="UniProtKB">
        <authorList>
            <consortium name="WormBaseParasite"/>
        </authorList>
    </citation>
    <scope>IDENTIFICATION</scope>
</reference>
<dbReference type="AlphaFoldDB" id="A0A914BWS5"/>
<organism evidence="1 2">
    <name type="scientific">Acrobeloides nanus</name>
    <dbReference type="NCBI Taxonomy" id="290746"/>
    <lineage>
        <taxon>Eukaryota</taxon>
        <taxon>Metazoa</taxon>
        <taxon>Ecdysozoa</taxon>
        <taxon>Nematoda</taxon>
        <taxon>Chromadorea</taxon>
        <taxon>Rhabditida</taxon>
        <taxon>Tylenchina</taxon>
        <taxon>Cephalobomorpha</taxon>
        <taxon>Cephaloboidea</taxon>
        <taxon>Cephalobidae</taxon>
        <taxon>Acrobeloides</taxon>
    </lineage>
</organism>
<evidence type="ECO:0000313" key="1">
    <source>
        <dbReference type="Proteomes" id="UP000887540"/>
    </source>
</evidence>
<sequence length="66" mass="7680">MNELEGGGYTNPHDGWMNDYKGGRSEDECLLDNIKPCHALNNFEKLEHARYAQHYKAEAWVRQSKI</sequence>